<comment type="caution">
    <text evidence="4">The sequence shown here is derived from an EMBL/GenBank/DDBJ whole genome shotgun (WGS) entry which is preliminary data.</text>
</comment>
<dbReference type="NCBIfam" id="TIGR04131">
    <property type="entry name" value="Bac_Flav_CTERM"/>
    <property type="match status" value="1"/>
</dbReference>
<protein>
    <submittedName>
        <fullName evidence="4">T9SS type B sorting domain-containing protein</fullName>
    </submittedName>
</protein>
<dbReference type="Gene3D" id="2.60.40.1220">
    <property type="match status" value="2"/>
</dbReference>
<dbReference type="Gene3D" id="2.60.40.1080">
    <property type="match status" value="1"/>
</dbReference>
<feature type="chain" id="PRO_5046753616" evidence="2">
    <location>
        <begin position="27"/>
        <end position="827"/>
    </location>
</feature>
<proteinExistence type="predicted"/>
<evidence type="ECO:0000313" key="4">
    <source>
        <dbReference type="EMBL" id="MFC6095145.1"/>
    </source>
</evidence>
<dbReference type="InterPro" id="IPR008964">
    <property type="entry name" value="Invasin/intimin_cell_adhesion"/>
</dbReference>
<name>A0ABW1PI73_9FLAO</name>
<keyword evidence="1 2" id="KW-0732">Signal</keyword>
<dbReference type="SMART" id="SM00635">
    <property type="entry name" value="BID_2"/>
    <property type="match status" value="1"/>
</dbReference>
<evidence type="ECO:0000256" key="1">
    <source>
        <dbReference type="ARBA" id="ARBA00022729"/>
    </source>
</evidence>
<feature type="signal peptide" evidence="2">
    <location>
        <begin position="1"/>
        <end position="26"/>
    </location>
</feature>
<dbReference type="InterPro" id="IPR003343">
    <property type="entry name" value="Big_2"/>
</dbReference>
<evidence type="ECO:0000256" key="2">
    <source>
        <dbReference type="SAM" id="SignalP"/>
    </source>
</evidence>
<keyword evidence="5" id="KW-1185">Reference proteome</keyword>
<reference evidence="5" key="1">
    <citation type="journal article" date="2019" name="Int. J. Syst. Evol. Microbiol.">
        <title>The Global Catalogue of Microorganisms (GCM) 10K type strain sequencing project: providing services to taxonomists for standard genome sequencing and annotation.</title>
        <authorList>
            <consortium name="The Broad Institute Genomics Platform"/>
            <consortium name="The Broad Institute Genome Sequencing Center for Infectious Disease"/>
            <person name="Wu L."/>
            <person name="Ma J."/>
        </authorList>
    </citation>
    <scope>NUCLEOTIDE SEQUENCE [LARGE SCALE GENOMIC DNA]</scope>
    <source>
        <strain evidence="5">CCUG 49679</strain>
    </source>
</reference>
<evidence type="ECO:0000259" key="3">
    <source>
        <dbReference type="SMART" id="SM00635"/>
    </source>
</evidence>
<dbReference type="InterPro" id="IPR014755">
    <property type="entry name" value="Cu-Rt/internalin_Ig-like"/>
</dbReference>
<dbReference type="Proteomes" id="UP001596287">
    <property type="component" value="Unassembled WGS sequence"/>
</dbReference>
<sequence length="827" mass="86663">MKLKNTVAKTIFLFIFSLFFSQNSFSQCFEIESILVDACEGAPNTEGLNEMVRFKVGATAINTSNMTVNWPSNSWGGVIQNTITASKVAALNTAILVAGGCGQVLEPTAGVLPANATVVLVTSYNFDTNANSFGALTDTIYILFQNKNVTAGHFGNFGTSATRTLKINFGTCSDTVTYNRSLLIDQSGQNAAGDGATVLFTPSGAATYINNGCVAPISIFTVNANPASVTTCAGNPVSLTGTAQGQQSVIWSASSGTFSNPNALSTTFTPAIASAGTTVIVTLTATNSCGAQIFDTVNVIVSDGVTPNFDVTPINICTGSSVPTLSATSPNGITGTWSPSAISNTASGIYTFTPNSGQCATSVSLSVTVGNSTIPNFEVTPLNICSGSSVPTLNTTSPNGITGIWSPSAISNTNSGTYTFTPNAGQCATSVSLNVTVGNSTVPNFNVTPINICAGSSVPTLSTTSPNGITGTWSPSSISNTNSGTYTFTPNSGQCATSVSLNVNVGTLTITPISGADEVCQNNSIQLTNSTSSGTWSSSNNVIATVDNNGNVTGIAPGTITIKYTVSNGSCTVYDEKVITVNPLPNPRLSNKTICVDQNGATISNAILNSQIPDNGNFSFVWTLNNNVLPNSTNQHEATEIGLYKVVVTNLATGCTASAISLVSANSNATATASIEQDFGDIQTITVNVTGGSGNFEYQLDNGPIQTNNQFTGPFLGEYQIRVKDLNGCTEIFLDVFALNYPKYFTPNGDSYHDYWNIKSLADQPDAQIYIFDRYGKLLKNLSPVSKGWDGTYNGRQLPSTDYWFKVIYRGRNGNQKEFKAHFSMKR</sequence>
<accession>A0ABW1PI73</accession>
<dbReference type="Pfam" id="PF02368">
    <property type="entry name" value="Big_2"/>
    <property type="match status" value="1"/>
</dbReference>
<dbReference type="Pfam" id="PF13585">
    <property type="entry name" value="CHU_C"/>
    <property type="match status" value="1"/>
</dbReference>
<dbReference type="EMBL" id="JBHSQB010000003">
    <property type="protein sequence ID" value="MFC6095145.1"/>
    <property type="molecule type" value="Genomic_DNA"/>
</dbReference>
<dbReference type="RefSeq" id="WP_379789748.1">
    <property type="nucleotide sequence ID" value="NZ_JBHSQB010000003.1"/>
</dbReference>
<dbReference type="InterPro" id="IPR026341">
    <property type="entry name" value="T9SS_type_B"/>
</dbReference>
<dbReference type="SUPFAM" id="SSF49373">
    <property type="entry name" value="Invasin/intimin cell-adhesion fragments"/>
    <property type="match status" value="1"/>
</dbReference>
<gene>
    <name evidence="4" type="ORF">ACFPVY_00680</name>
</gene>
<feature type="domain" description="BIG2" evidence="3">
    <location>
        <begin position="504"/>
        <end position="576"/>
    </location>
</feature>
<evidence type="ECO:0000313" key="5">
    <source>
        <dbReference type="Proteomes" id="UP001596287"/>
    </source>
</evidence>
<organism evidence="4 5">
    <name type="scientific">Flavobacterium qiangtangense</name>
    <dbReference type="NCBI Taxonomy" id="1442595"/>
    <lineage>
        <taxon>Bacteria</taxon>
        <taxon>Pseudomonadati</taxon>
        <taxon>Bacteroidota</taxon>
        <taxon>Flavobacteriia</taxon>
        <taxon>Flavobacteriales</taxon>
        <taxon>Flavobacteriaceae</taxon>
        <taxon>Flavobacterium</taxon>
    </lineage>
</organism>